<dbReference type="AlphaFoldDB" id="A0A5B9MCT3"/>
<feature type="chain" id="PRO_5022905191" description="Glycosyl hydrolases family 43" evidence="2">
    <location>
        <begin position="21"/>
        <end position="507"/>
    </location>
</feature>
<evidence type="ECO:0000313" key="3">
    <source>
        <dbReference type="EMBL" id="QEF98329.1"/>
    </source>
</evidence>
<gene>
    <name evidence="3" type="ORF">Mal15_23810</name>
</gene>
<dbReference type="KEGG" id="smam:Mal15_23810"/>
<evidence type="ECO:0000313" key="4">
    <source>
        <dbReference type="Proteomes" id="UP000321353"/>
    </source>
</evidence>
<name>A0A5B9MCT3_9BACT</name>
<dbReference type="InterPro" id="IPR023296">
    <property type="entry name" value="Glyco_hydro_beta-prop_sf"/>
</dbReference>
<reference evidence="3 4" key="1">
    <citation type="submission" date="2019-02" db="EMBL/GenBank/DDBJ databases">
        <title>Planctomycetal bacteria perform biofilm scaping via a novel small molecule.</title>
        <authorList>
            <person name="Jeske O."/>
            <person name="Boedeker C."/>
            <person name="Wiegand S."/>
            <person name="Breitling P."/>
            <person name="Kallscheuer N."/>
            <person name="Jogler M."/>
            <person name="Rohde M."/>
            <person name="Petersen J."/>
            <person name="Medema M.H."/>
            <person name="Surup F."/>
            <person name="Jogler C."/>
        </authorList>
    </citation>
    <scope>NUCLEOTIDE SEQUENCE [LARGE SCALE GENOMIC DNA]</scope>
    <source>
        <strain evidence="3 4">Mal15</strain>
    </source>
</reference>
<sequence length="507" mass="56142" precursor="true">MNLRSISLLATLVAGAQLCAADWTIDSADDWKTNIQTAEGATVAGGSVSPTAKTATIVTRIHSSDEKRSARSLVIDQSPIWQNWNPIENLGPVNLADAPVLLTVAPDNYWMFGRYGGGQPRRKKGQKQGAKSTPPFKPQPVTLEGFDIPLQTTRFPNQFDAPGGLKPGKGGYHAWQSRDMKNWVHHGPVTEAFSKWVTSAEWVDGKALIYYDFPNDQDPHVYVDEDLFDGEPGKNMGMAVKDPSHGSDAGFIRDLQGNMHVIIEDWSPISANKRSWDSPLAGHAVSPNGIDGFVFRKPAVDNRTNPTGKIGTYKHPHWAKEDPQNYKTNVAEYNIHEPEQEAYGDWAAICIGGRYYLFGDYDPAGGHEMSVGWFTSPSIDEPFSWCDNIGKGHPDPDVAFAEGQFYLATQQKTDFVSPGPWVESVEARVGVDTDQDDKIDQWTDWTEVKETYDYIPGFSKQIAKTPAELELSTLPAGYGFQVELRLTDTTENKSKPIVERVSLSFSE</sequence>
<feature type="signal peptide" evidence="2">
    <location>
        <begin position="1"/>
        <end position="20"/>
    </location>
</feature>
<dbReference type="Gene3D" id="2.115.10.20">
    <property type="entry name" value="Glycosyl hydrolase domain, family 43"/>
    <property type="match status" value="1"/>
</dbReference>
<organism evidence="3 4">
    <name type="scientific">Stieleria maiorica</name>
    <dbReference type="NCBI Taxonomy" id="2795974"/>
    <lineage>
        <taxon>Bacteria</taxon>
        <taxon>Pseudomonadati</taxon>
        <taxon>Planctomycetota</taxon>
        <taxon>Planctomycetia</taxon>
        <taxon>Pirellulales</taxon>
        <taxon>Pirellulaceae</taxon>
        <taxon>Stieleria</taxon>
    </lineage>
</organism>
<dbReference type="RefSeq" id="WP_147867870.1">
    <property type="nucleotide sequence ID" value="NZ_CP036264.1"/>
</dbReference>
<dbReference type="SUPFAM" id="SSF75005">
    <property type="entry name" value="Arabinanase/levansucrase/invertase"/>
    <property type="match status" value="1"/>
</dbReference>
<dbReference type="EMBL" id="CP036264">
    <property type="protein sequence ID" value="QEF98329.1"/>
    <property type="molecule type" value="Genomic_DNA"/>
</dbReference>
<proteinExistence type="predicted"/>
<keyword evidence="2" id="KW-0732">Signal</keyword>
<protein>
    <recommendedName>
        <fullName evidence="5">Glycosyl hydrolases family 43</fullName>
    </recommendedName>
</protein>
<keyword evidence="4" id="KW-1185">Reference proteome</keyword>
<evidence type="ECO:0008006" key="5">
    <source>
        <dbReference type="Google" id="ProtNLM"/>
    </source>
</evidence>
<evidence type="ECO:0000256" key="2">
    <source>
        <dbReference type="SAM" id="SignalP"/>
    </source>
</evidence>
<feature type="region of interest" description="Disordered" evidence="1">
    <location>
        <begin position="115"/>
        <end position="142"/>
    </location>
</feature>
<evidence type="ECO:0000256" key="1">
    <source>
        <dbReference type="SAM" id="MobiDB-lite"/>
    </source>
</evidence>
<dbReference type="Proteomes" id="UP000321353">
    <property type="component" value="Chromosome"/>
</dbReference>
<accession>A0A5B9MCT3</accession>